<evidence type="ECO:0000256" key="1">
    <source>
        <dbReference type="PROSITE-ProRule" id="PRU00464"/>
    </source>
</evidence>
<dbReference type="GO" id="GO:0003824">
    <property type="term" value="F:catalytic activity"/>
    <property type="evidence" value="ECO:0007669"/>
    <property type="project" value="InterPro"/>
</dbReference>
<dbReference type="RefSeq" id="WP_046561930.1">
    <property type="nucleotide sequence ID" value="NZ_CP010975.1"/>
</dbReference>
<dbReference type="EMBL" id="CP010975">
    <property type="protein sequence ID" value="AKE52923.1"/>
    <property type="molecule type" value="Genomic_DNA"/>
</dbReference>
<protein>
    <submittedName>
        <fullName evidence="3">Histidine triad (HIT) protein</fullName>
    </submittedName>
</protein>
<sequence>MAFKLHPVLAADCIQLGQFELCRVLLMNDANYPWLILVPQVDGVREVFELSDSQQLQLMDESHYVLKALNDTFKADKMNQAALGNMVPQLHIHHVVRYKNDAAWPAPVWGKVASVAYGKEDLEEMVAKVNKVLSNHQHYRAYNN</sequence>
<keyword evidence="4" id="KW-1185">Reference proteome</keyword>
<dbReference type="InterPro" id="IPR011146">
    <property type="entry name" value="HIT-like"/>
</dbReference>
<dbReference type="OrthoDB" id="9799145at2"/>
<dbReference type="InterPro" id="IPR026026">
    <property type="entry name" value="HIT_Hint"/>
</dbReference>
<gene>
    <name evidence="3" type="ORF">TQ33_1992</name>
</gene>
<dbReference type="Gene3D" id="3.30.428.10">
    <property type="entry name" value="HIT-like"/>
    <property type="match status" value="1"/>
</dbReference>
<dbReference type="PROSITE" id="PS51084">
    <property type="entry name" value="HIT_2"/>
    <property type="match status" value="1"/>
</dbReference>
<evidence type="ECO:0000313" key="3">
    <source>
        <dbReference type="EMBL" id="AKE52923.1"/>
    </source>
</evidence>
<accession>A0A0F6RD29</accession>
<dbReference type="PIRSF" id="PIRSF000714">
    <property type="entry name" value="HIT"/>
    <property type="match status" value="1"/>
</dbReference>
<proteinExistence type="predicted"/>
<dbReference type="Proteomes" id="UP000034071">
    <property type="component" value="Chromosome"/>
</dbReference>
<feature type="domain" description="HIT" evidence="2">
    <location>
        <begin position="35"/>
        <end position="104"/>
    </location>
</feature>
<evidence type="ECO:0000313" key="4">
    <source>
        <dbReference type="Proteomes" id="UP000034071"/>
    </source>
</evidence>
<dbReference type="InterPro" id="IPR036265">
    <property type="entry name" value="HIT-like_sf"/>
</dbReference>
<dbReference type="STRING" id="914150.TQ33_1992"/>
<dbReference type="AlphaFoldDB" id="A0A0F6RD29"/>
<dbReference type="HOGENOM" id="CLU_123330_0_0_6"/>
<comment type="caution">
    <text evidence="1">Lacks conserved residue(s) required for the propagation of feature annotation.</text>
</comment>
<dbReference type="KEGG" id="kge:TQ33_1992"/>
<name>A0A0F6RD29_9GAMM</name>
<organism evidence="3 4">
    <name type="scientific">Kangiella geojedonensis</name>
    <dbReference type="NCBI Taxonomy" id="914150"/>
    <lineage>
        <taxon>Bacteria</taxon>
        <taxon>Pseudomonadati</taxon>
        <taxon>Pseudomonadota</taxon>
        <taxon>Gammaproteobacteria</taxon>
        <taxon>Kangiellales</taxon>
        <taxon>Kangiellaceae</taxon>
        <taxon>Kangiella</taxon>
    </lineage>
</organism>
<reference evidence="3 4" key="1">
    <citation type="submission" date="2015-02" db="EMBL/GenBank/DDBJ databases">
        <title>Complete genome sequence of Kangiella geojedonensis strain YCS-5T.</title>
        <authorList>
            <person name="Kim K.M."/>
        </authorList>
    </citation>
    <scope>NUCLEOTIDE SEQUENCE [LARGE SCALE GENOMIC DNA]</scope>
    <source>
        <strain evidence="3 4">YCS-5</strain>
    </source>
</reference>
<dbReference type="Pfam" id="PF01230">
    <property type="entry name" value="HIT"/>
    <property type="match status" value="1"/>
</dbReference>
<dbReference type="SUPFAM" id="SSF54197">
    <property type="entry name" value="HIT-like"/>
    <property type="match status" value="1"/>
</dbReference>
<evidence type="ECO:0000259" key="2">
    <source>
        <dbReference type="PROSITE" id="PS51084"/>
    </source>
</evidence>